<dbReference type="SUPFAM" id="SSF52091">
    <property type="entry name" value="SpoIIaa-like"/>
    <property type="match status" value="1"/>
</dbReference>
<dbReference type="Pfam" id="PF01740">
    <property type="entry name" value="STAS"/>
    <property type="match status" value="1"/>
</dbReference>
<evidence type="ECO:0000313" key="1">
    <source>
        <dbReference type="EMBL" id="BCO37360.1"/>
    </source>
</evidence>
<protein>
    <submittedName>
        <fullName evidence="1">Sulfate transporter</fullName>
    </submittedName>
</protein>
<dbReference type="Gene3D" id="3.30.750.24">
    <property type="entry name" value="STAS domain"/>
    <property type="match status" value="1"/>
</dbReference>
<dbReference type="Proteomes" id="UP000595446">
    <property type="component" value="Chromosome"/>
</dbReference>
<dbReference type="InterPro" id="IPR036513">
    <property type="entry name" value="STAS_dom_sf"/>
</dbReference>
<dbReference type="CDD" id="cd07043">
    <property type="entry name" value="STAS_anti-anti-sigma_factors"/>
    <property type="match status" value="1"/>
</dbReference>
<reference evidence="1 2" key="1">
    <citation type="submission" date="2020-12" db="EMBL/GenBank/DDBJ databases">
        <title>Complete genome sequence of Mycobacterium heckeshornense JCM 15655T, closely related to a pathogenic non-tuberculous mycobacterial species Mycobacterium xenopi.</title>
        <authorList>
            <person name="Yoshida M."/>
            <person name="Fukano H."/>
            <person name="Asakura T."/>
            <person name="Suzuki M."/>
            <person name="Hoshino Y."/>
        </authorList>
    </citation>
    <scope>NUCLEOTIDE SEQUENCE [LARGE SCALE GENOMIC DNA]</scope>
    <source>
        <strain evidence="1 2">JCM 15655</strain>
    </source>
</reference>
<gene>
    <name evidence="1" type="ORF">MHEC_37930</name>
</gene>
<evidence type="ECO:0000313" key="2">
    <source>
        <dbReference type="Proteomes" id="UP000595446"/>
    </source>
</evidence>
<sequence length="149" mass="15752">MSVVRTAGLAGAALGVDPACRPRESRTARFTAHCGPSAAVVAVHGELDAANAGRLAEYAQQCAAVAKWLILDLRGVHFFGTAGFSALHTTNVWCAGADVRWAVVPSHAVSRLLRICDPEHALPIVDSAEALLNPADEPHRLLQLISQSR</sequence>
<accession>A0A7R7TXU9</accession>
<dbReference type="OrthoDB" id="3697150at2"/>
<proteinExistence type="predicted"/>
<keyword evidence="2" id="KW-1185">Reference proteome</keyword>
<name>A0A7R7TXU9_9MYCO</name>
<dbReference type="PROSITE" id="PS50801">
    <property type="entry name" value="STAS"/>
    <property type="match status" value="1"/>
</dbReference>
<dbReference type="InterPro" id="IPR002645">
    <property type="entry name" value="STAS_dom"/>
</dbReference>
<dbReference type="EMBL" id="AP024237">
    <property type="protein sequence ID" value="BCO37360.1"/>
    <property type="molecule type" value="Genomic_DNA"/>
</dbReference>
<dbReference type="AlphaFoldDB" id="A0A7R7TXU9"/>
<dbReference type="RefSeq" id="WP_142358663.1">
    <property type="nucleotide sequence ID" value="NZ_AP024237.1"/>
</dbReference>
<organism evidence="1 2">
    <name type="scientific">Mycobacterium heckeshornense</name>
    <dbReference type="NCBI Taxonomy" id="110505"/>
    <lineage>
        <taxon>Bacteria</taxon>
        <taxon>Bacillati</taxon>
        <taxon>Actinomycetota</taxon>
        <taxon>Actinomycetes</taxon>
        <taxon>Mycobacteriales</taxon>
        <taxon>Mycobacteriaceae</taxon>
        <taxon>Mycobacterium</taxon>
    </lineage>
</organism>